<sequence length="84" mass="8820">MDSQGSKSVMSDDMKDLTHGKEDISNSASGHEANLSNPNTSEASKQHSREVLERMGGDAAFYGKSGETTSKSAADNLEGSRAAN</sequence>
<evidence type="ECO:0000256" key="1">
    <source>
        <dbReference type="SAM" id="MobiDB-lite"/>
    </source>
</evidence>
<dbReference type="EMBL" id="FJUY01000001">
    <property type="protein sequence ID" value="CZT14957.1"/>
    <property type="molecule type" value="Genomic_DNA"/>
</dbReference>
<feature type="compositionally biased region" description="Polar residues" evidence="1">
    <location>
        <begin position="25"/>
        <end position="43"/>
    </location>
</feature>
<reference evidence="2 3" key="1">
    <citation type="submission" date="2016-03" db="EMBL/GenBank/DDBJ databases">
        <authorList>
            <person name="Ploux O."/>
        </authorList>
    </citation>
    <scope>NUCLEOTIDE SEQUENCE [LARGE SCALE GENOMIC DNA]</scope>
    <source>
        <strain evidence="2 3">URUG2</strain>
    </source>
</reference>
<dbReference type="GeneID" id="35596219"/>
<dbReference type="AlphaFoldDB" id="A0A2D3UT51"/>
<keyword evidence="3" id="KW-1185">Reference proteome</keyword>
<dbReference type="OrthoDB" id="5419162at2759"/>
<dbReference type="RefSeq" id="XP_023621854.1">
    <property type="nucleotide sequence ID" value="XM_023766086.1"/>
</dbReference>
<dbReference type="Proteomes" id="UP000225277">
    <property type="component" value="Unassembled WGS sequence"/>
</dbReference>
<evidence type="ECO:0000313" key="2">
    <source>
        <dbReference type="EMBL" id="CZT14957.1"/>
    </source>
</evidence>
<feature type="region of interest" description="Disordered" evidence="1">
    <location>
        <begin position="1"/>
        <end position="84"/>
    </location>
</feature>
<dbReference type="InterPro" id="IPR018824">
    <property type="entry name" value="Conidiation-specific_6"/>
</dbReference>
<name>A0A2D3UT51_9PEZI</name>
<accession>A0A2D3UT51</accession>
<evidence type="ECO:0000313" key="3">
    <source>
        <dbReference type="Proteomes" id="UP000225277"/>
    </source>
</evidence>
<feature type="compositionally biased region" description="Basic and acidic residues" evidence="1">
    <location>
        <begin position="44"/>
        <end position="56"/>
    </location>
</feature>
<organism evidence="2 3">
    <name type="scientific">Ramularia collo-cygni</name>
    <dbReference type="NCBI Taxonomy" id="112498"/>
    <lineage>
        <taxon>Eukaryota</taxon>
        <taxon>Fungi</taxon>
        <taxon>Dikarya</taxon>
        <taxon>Ascomycota</taxon>
        <taxon>Pezizomycotina</taxon>
        <taxon>Dothideomycetes</taxon>
        <taxon>Dothideomycetidae</taxon>
        <taxon>Mycosphaerellales</taxon>
        <taxon>Mycosphaerellaceae</taxon>
        <taxon>Ramularia</taxon>
    </lineage>
</organism>
<feature type="compositionally biased region" description="Basic and acidic residues" evidence="1">
    <location>
        <begin position="10"/>
        <end position="24"/>
    </location>
</feature>
<protein>
    <submittedName>
        <fullName evidence="2">Probable conidiation protein con-6</fullName>
    </submittedName>
</protein>
<gene>
    <name evidence="2" type="ORF">RCC_00882</name>
</gene>
<proteinExistence type="predicted"/>
<dbReference type="Pfam" id="PF10346">
    <property type="entry name" value="Con-6"/>
    <property type="match status" value="1"/>
</dbReference>